<dbReference type="EMBL" id="JBBEGM010000001">
    <property type="protein sequence ID" value="MEJ2860032.1"/>
    <property type="molecule type" value="Genomic_DNA"/>
</dbReference>
<gene>
    <name evidence="2" type="ORF">WCD58_02620</name>
</gene>
<dbReference type="SUPFAM" id="SSF47598">
    <property type="entry name" value="Ribbon-helix-helix"/>
    <property type="match status" value="1"/>
</dbReference>
<organism evidence="2 3">
    <name type="scientific">Actinomycetospora flava</name>
    <dbReference type="NCBI Taxonomy" id="3129232"/>
    <lineage>
        <taxon>Bacteria</taxon>
        <taxon>Bacillati</taxon>
        <taxon>Actinomycetota</taxon>
        <taxon>Actinomycetes</taxon>
        <taxon>Pseudonocardiales</taxon>
        <taxon>Pseudonocardiaceae</taxon>
        <taxon>Actinomycetospora</taxon>
    </lineage>
</organism>
<feature type="compositionally biased region" description="Low complexity" evidence="1">
    <location>
        <begin position="80"/>
        <end position="92"/>
    </location>
</feature>
<dbReference type="RefSeq" id="WP_337699180.1">
    <property type="nucleotide sequence ID" value="NZ_JBBEGM010000001.1"/>
</dbReference>
<evidence type="ECO:0000256" key="1">
    <source>
        <dbReference type="SAM" id="MobiDB-lite"/>
    </source>
</evidence>
<evidence type="ECO:0000313" key="3">
    <source>
        <dbReference type="Proteomes" id="UP001369736"/>
    </source>
</evidence>
<proteinExistence type="predicted"/>
<evidence type="ECO:0008006" key="4">
    <source>
        <dbReference type="Google" id="ProtNLM"/>
    </source>
</evidence>
<accession>A0ABU8M0A7</accession>
<feature type="region of interest" description="Disordered" evidence="1">
    <location>
        <begin position="80"/>
        <end position="106"/>
    </location>
</feature>
<dbReference type="Proteomes" id="UP001369736">
    <property type="component" value="Unassembled WGS sequence"/>
</dbReference>
<sequence>MQLNVYVDRLREEFAAAAEAAGDDVRDVAERLVTPLDAATRLVLLEALAAATEEITLDLAPGSVHLRLRGRDPDFVVTQATETTPAPAAPAEPETHDGPSARVNFRPPESLKTRIEEAASRDGLSVNTWLVRAATAALGTRADAAPRPTTTGRAGWFG</sequence>
<name>A0ABU8M0A7_9PSEU</name>
<keyword evidence="3" id="KW-1185">Reference proteome</keyword>
<evidence type="ECO:0000313" key="2">
    <source>
        <dbReference type="EMBL" id="MEJ2860032.1"/>
    </source>
</evidence>
<dbReference type="InterPro" id="IPR010985">
    <property type="entry name" value="Ribbon_hlx_hlx"/>
</dbReference>
<protein>
    <recommendedName>
        <fullName evidence="4">Histidine kinase</fullName>
    </recommendedName>
</protein>
<reference evidence="2 3" key="1">
    <citation type="submission" date="2024-03" db="EMBL/GenBank/DDBJ databases">
        <title>Actinomycetospora sp. OC33-EN07, a novel actinomycete isolated from wild orchid (Aerides multiflora).</title>
        <authorList>
            <person name="Suriyachadkun C."/>
        </authorList>
    </citation>
    <scope>NUCLEOTIDE SEQUENCE [LARGE SCALE GENOMIC DNA]</scope>
    <source>
        <strain evidence="2 3">OC33-EN07</strain>
    </source>
</reference>
<comment type="caution">
    <text evidence="2">The sequence shown here is derived from an EMBL/GenBank/DDBJ whole genome shotgun (WGS) entry which is preliminary data.</text>
</comment>